<proteinExistence type="predicted"/>
<accession>A0AAW6SXJ8</accession>
<feature type="domain" description="IrrE N-terminal-like" evidence="1">
    <location>
        <begin position="24"/>
        <end position="118"/>
    </location>
</feature>
<dbReference type="EMBL" id="JAROYP010000005">
    <property type="protein sequence ID" value="MDH5161476.1"/>
    <property type="molecule type" value="Genomic_DNA"/>
</dbReference>
<protein>
    <submittedName>
        <fullName evidence="2">ImmA/IrrE family metallo-endopeptidase</fullName>
    </submittedName>
</protein>
<evidence type="ECO:0000313" key="3">
    <source>
        <dbReference type="Proteomes" id="UP001159179"/>
    </source>
</evidence>
<name>A0AAW6SXJ8_9BACI</name>
<organism evidence="2 3">
    <name type="scientific">Heyndrickxia oleronia</name>
    <dbReference type="NCBI Taxonomy" id="38875"/>
    <lineage>
        <taxon>Bacteria</taxon>
        <taxon>Bacillati</taxon>
        <taxon>Bacillota</taxon>
        <taxon>Bacilli</taxon>
        <taxon>Bacillales</taxon>
        <taxon>Bacillaceae</taxon>
        <taxon>Heyndrickxia</taxon>
    </lineage>
</organism>
<dbReference type="Proteomes" id="UP001159179">
    <property type="component" value="Unassembled WGS sequence"/>
</dbReference>
<sequence>MEFILEKINYLIKVYKTNCPFKIAKKLGIEIVYEDLGKTLGYFNQFCRIKIIHINEKTSEYQKMFICAHELGHAIFHPEANTPFLKKKTLFSTDKIELEANLFAVRLLFSKDYYDDHLNLKDAVELYGIPEKLILNNLKGENQWPHLEN</sequence>
<evidence type="ECO:0000259" key="1">
    <source>
        <dbReference type="Pfam" id="PF06114"/>
    </source>
</evidence>
<dbReference type="PANTHER" id="PTHR43236:SF1">
    <property type="entry name" value="BLL7220 PROTEIN"/>
    <property type="match status" value="1"/>
</dbReference>
<evidence type="ECO:0000313" key="2">
    <source>
        <dbReference type="EMBL" id="MDH5161476.1"/>
    </source>
</evidence>
<dbReference type="Gene3D" id="1.10.10.2910">
    <property type="match status" value="1"/>
</dbReference>
<reference evidence="2" key="1">
    <citation type="submission" date="2023-03" db="EMBL/GenBank/DDBJ databases">
        <title>Bacterial isolates from washroom surfaces on a university campus.</title>
        <authorList>
            <person name="Holman D.B."/>
            <person name="Gzyl K.E."/>
            <person name="Taheri A.E."/>
        </authorList>
    </citation>
    <scope>NUCLEOTIDE SEQUENCE</scope>
    <source>
        <strain evidence="2">RD03</strain>
    </source>
</reference>
<dbReference type="Pfam" id="PF06114">
    <property type="entry name" value="Peptidase_M78"/>
    <property type="match status" value="1"/>
</dbReference>
<gene>
    <name evidence="2" type="ORF">P5X88_11035</name>
</gene>
<dbReference type="InterPro" id="IPR052345">
    <property type="entry name" value="Rad_response_metalloprotease"/>
</dbReference>
<dbReference type="AlphaFoldDB" id="A0AAW6SXJ8"/>
<dbReference type="PANTHER" id="PTHR43236">
    <property type="entry name" value="ANTITOXIN HIGA1"/>
    <property type="match status" value="1"/>
</dbReference>
<dbReference type="RefSeq" id="WP_280616686.1">
    <property type="nucleotide sequence ID" value="NZ_JAROYP010000005.1"/>
</dbReference>
<dbReference type="InterPro" id="IPR010359">
    <property type="entry name" value="IrrE_HExxH"/>
</dbReference>
<comment type="caution">
    <text evidence="2">The sequence shown here is derived from an EMBL/GenBank/DDBJ whole genome shotgun (WGS) entry which is preliminary data.</text>
</comment>